<dbReference type="Pfam" id="PF00069">
    <property type="entry name" value="Pkinase"/>
    <property type="match status" value="1"/>
</dbReference>
<keyword evidence="13" id="KW-0067">ATP-binding</keyword>
<keyword evidence="9" id="KW-0732">Signal</keyword>
<dbReference type="EC" id="2.7.11.1" evidence="2"/>
<keyword evidence="15" id="KW-0472">Membrane</keyword>
<evidence type="ECO:0000256" key="12">
    <source>
        <dbReference type="ARBA" id="ARBA00022777"/>
    </source>
</evidence>
<evidence type="ECO:0000256" key="11">
    <source>
        <dbReference type="ARBA" id="ARBA00022741"/>
    </source>
</evidence>
<dbReference type="InterPro" id="IPR000719">
    <property type="entry name" value="Prot_kinase_dom"/>
</dbReference>
<evidence type="ECO:0000256" key="15">
    <source>
        <dbReference type="ARBA" id="ARBA00023136"/>
    </source>
</evidence>
<evidence type="ECO:0000256" key="6">
    <source>
        <dbReference type="ARBA" id="ARBA00022614"/>
    </source>
</evidence>
<keyword evidence="7" id="KW-0808">Transferase</keyword>
<keyword evidence="14" id="KW-1133">Transmembrane helix</keyword>
<evidence type="ECO:0000313" key="21">
    <source>
        <dbReference type="Proteomes" id="UP000515124"/>
    </source>
</evidence>
<gene>
    <name evidence="22" type="primary">LOC110746113</name>
</gene>
<dbReference type="KEGG" id="pavi:110746113"/>
<keyword evidence="4" id="KW-0723">Serine/threonine-protein kinase</keyword>
<comment type="catalytic activity">
    <reaction evidence="19">
        <text>L-seryl-[protein] + ATP = O-phospho-L-seryl-[protein] + ADP + H(+)</text>
        <dbReference type="Rhea" id="RHEA:17989"/>
        <dbReference type="Rhea" id="RHEA-COMP:9863"/>
        <dbReference type="Rhea" id="RHEA-COMP:11604"/>
        <dbReference type="ChEBI" id="CHEBI:15378"/>
        <dbReference type="ChEBI" id="CHEBI:29999"/>
        <dbReference type="ChEBI" id="CHEBI:30616"/>
        <dbReference type="ChEBI" id="CHEBI:83421"/>
        <dbReference type="ChEBI" id="CHEBI:456216"/>
        <dbReference type="EC" id="2.7.11.1"/>
    </reaction>
</comment>
<keyword evidence="3" id="KW-1003">Cell membrane</keyword>
<keyword evidence="10" id="KW-0677">Repeat</keyword>
<evidence type="ECO:0000313" key="22">
    <source>
        <dbReference type="RefSeq" id="XP_021802021.1"/>
    </source>
</evidence>
<name>A0A6P5RM49_PRUAV</name>
<keyword evidence="11" id="KW-0547">Nucleotide-binding</keyword>
<evidence type="ECO:0000256" key="5">
    <source>
        <dbReference type="ARBA" id="ARBA00022553"/>
    </source>
</evidence>
<comment type="catalytic activity">
    <reaction evidence="18">
        <text>L-threonyl-[protein] + ATP = O-phospho-L-threonyl-[protein] + ADP + H(+)</text>
        <dbReference type="Rhea" id="RHEA:46608"/>
        <dbReference type="Rhea" id="RHEA-COMP:11060"/>
        <dbReference type="Rhea" id="RHEA-COMP:11605"/>
        <dbReference type="ChEBI" id="CHEBI:15378"/>
        <dbReference type="ChEBI" id="CHEBI:30013"/>
        <dbReference type="ChEBI" id="CHEBI:30616"/>
        <dbReference type="ChEBI" id="CHEBI:61977"/>
        <dbReference type="ChEBI" id="CHEBI:456216"/>
        <dbReference type="EC" id="2.7.11.1"/>
    </reaction>
</comment>
<evidence type="ECO:0000256" key="14">
    <source>
        <dbReference type="ARBA" id="ARBA00022989"/>
    </source>
</evidence>
<evidence type="ECO:0000256" key="3">
    <source>
        <dbReference type="ARBA" id="ARBA00022475"/>
    </source>
</evidence>
<dbReference type="SUPFAM" id="SSF56112">
    <property type="entry name" value="Protein kinase-like (PK-like)"/>
    <property type="match status" value="1"/>
</dbReference>
<sequence length="224" mass="24848">MVSTRGDVYNFGIVVMETFTRRRPIDEMFVGEMNLNLSDVAVTLEQLHHGYAIPIVHCDLKPSNILPDDAMVAHVADFGIAKLLFGGDSMTQIMTLATVGYMAPTEYEMEGIVSTRGEVYSFGIVVMETFTKRKPTDEMFVGEMNLKQWVSNSLLPDAVVEVVDANLLGAKEDHFVANRDCLSSIMRLGLACSAESPEERMSMQEVVVTLNKIKIKFLKDTGVV</sequence>
<dbReference type="Proteomes" id="UP000515124">
    <property type="component" value="Unplaced"/>
</dbReference>
<keyword evidence="6" id="KW-0433">Leucine-rich repeat</keyword>
<comment type="subcellular location">
    <subcellularLocation>
        <location evidence="1">Cell membrane</location>
        <topology evidence="1">Single-pass membrane protein</topology>
    </subcellularLocation>
</comment>
<keyword evidence="8" id="KW-0812">Transmembrane</keyword>
<dbReference type="InterPro" id="IPR051564">
    <property type="entry name" value="LRR_receptor-like_kinase"/>
</dbReference>
<keyword evidence="17" id="KW-0325">Glycoprotein</keyword>
<dbReference type="GO" id="GO:0005524">
    <property type="term" value="F:ATP binding"/>
    <property type="evidence" value="ECO:0007669"/>
    <property type="project" value="UniProtKB-KW"/>
</dbReference>
<evidence type="ECO:0000256" key="17">
    <source>
        <dbReference type="ARBA" id="ARBA00023180"/>
    </source>
</evidence>
<dbReference type="GO" id="GO:0005886">
    <property type="term" value="C:plasma membrane"/>
    <property type="evidence" value="ECO:0007669"/>
    <property type="project" value="UniProtKB-SubCell"/>
</dbReference>
<keyword evidence="5" id="KW-0597">Phosphoprotein</keyword>
<evidence type="ECO:0000256" key="9">
    <source>
        <dbReference type="ARBA" id="ARBA00022729"/>
    </source>
</evidence>
<dbReference type="PROSITE" id="PS50011">
    <property type="entry name" value="PROTEIN_KINASE_DOM"/>
    <property type="match status" value="1"/>
</dbReference>
<evidence type="ECO:0000256" key="2">
    <source>
        <dbReference type="ARBA" id="ARBA00012513"/>
    </source>
</evidence>
<protein>
    <recommendedName>
        <fullName evidence="2">non-specific serine/threonine protein kinase</fullName>
        <ecNumber evidence="2">2.7.11.1</ecNumber>
    </recommendedName>
</protein>
<dbReference type="PANTHER" id="PTHR48055:SF57">
    <property type="entry name" value="PROTEIN KINASE DOMAIN-CONTAINING PROTEIN"/>
    <property type="match status" value="1"/>
</dbReference>
<evidence type="ECO:0000256" key="13">
    <source>
        <dbReference type="ARBA" id="ARBA00022840"/>
    </source>
</evidence>
<evidence type="ECO:0000256" key="1">
    <source>
        <dbReference type="ARBA" id="ARBA00004162"/>
    </source>
</evidence>
<evidence type="ECO:0000259" key="20">
    <source>
        <dbReference type="PROSITE" id="PS50011"/>
    </source>
</evidence>
<keyword evidence="12" id="KW-0418">Kinase</keyword>
<feature type="domain" description="Protein kinase" evidence="20">
    <location>
        <begin position="1"/>
        <end position="218"/>
    </location>
</feature>
<accession>A0A6P5RM49</accession>
<evidence type="ECO:0000256" key="4">
    <source>
        <dbReference type="ARBA" id="ARBA00022527"/>
    </source>
</evidence>
<dbReference type="GeneID" id="110746113"/>
<evidence type="ECO:0000256" key="18">
    <source>
        <dbReference type="ARBA" id="ARBA00047899"/>
    </source>
</evidence>
<dbReference type="GO" id="GO:0004674">
    <property type="term" value="F:protein serine/threonine kinase activity"/>
    <property type="evidence" value="ECO:0007669"/>
    <property type="project" value="UniProtKB-KW"/>
</dbReference>
<keyword evidence="21" id="KW-1185">Reference proteome</keyword>
<dbReference type="PANTHER" id="PTHR48055">
    <property type="entry name" value="LEUCINE-RICH REPEAT RECEPTOR PROTEIN KINASE EMS1"/>
    <property type="match status" value="1"/>
</dbReference>
<keyword evidence="16" id="KW-0675">Receptor</keyword>
<evidence type="ECO:0000256" key="19">
    <source>
        <dbReference type="ARBA" id="ARBA00048679"/>
    </source>
</evidence>
<organism evidence="21 22">
    <name type="scientific">Prunus avium</name>
    <name type="common">Cherry</name>
    <name type="synonym">Cerasus avium</name>
    <dbReference type="NCBI Taxonomy" id="42229"/>
    <lineage>
        <taxon>Eukaryota</taxon>
        <taxon>Viridiplantae</taxon>
        <taxon>Streptophyta</taxon>
        <taxon>Embryophyta</taxon>
        <taxon>Tracheophyta</taxon>
        <taxon>Spermatophyta</taxon>
        <taxon>Magnoliopsida</taxon>
        <taxon>eudicotyledons</taxon>
        <taxon>Gunneridae</taxon>
        <taxon>Pentapetalae</taxon>
        <taxon>rosids</taxon>
        <taxon>fabids</taxon>
        <taxon>Rosales</taxon>
        <taxon>Rosaceae</taxon>
        <taxon>Amygdaloideae</taxon>
        <taxon>Amygdaleae</taxon>
        <taxon>Prunus</taxon>
    </lineage>
</organism>
<dbReference type="RefSeq" id="XP_021802021.1">
    <property type="nucleotide sequence ID" value="XM_021946329.1"/>
</dbReference>
<evidence type="ECO:0000256" key="7">
    <source>
        <dbReference type="ARBA" id="ARBA00022679"/>
    </source>
</evidence>
<evidence type="ECO:0000256" key="16">
    <source>
        <dbReference type="ARBA" id="ARBA00023170"/>
    </source>
</evidence>
<dbReference type="Gene3D" id="1.10.510.10">
    <property type="entry name" value="Transferase(Phosphotransferase) domain 1"/>
    <property type="match status" value="1"/>
</dbReference>
<dbReference type="InterPro" id="IPR011009">
    <property type="entry name" value="Kinase-like_dom_sf"/>
</dbReference>
<dbReference type="Gramene" id="Pav_sc0006298.1_g070.1.br:mrna">
    <property type="protein sequence ID" value="Pav_sc0006298.1_g070.1.br:mrna"/>
    <property type="gene ID" value="Pav_sc0006298.1_g070.1.br"/>
</dbReference>
<evidence type="ECO:0000256" key="8">
    <source>
        <dbReference type="ARBA" id="ARBA00022692"/>
    </source>
</evidence>
<reference evidence="22" key="1">
    <citation type="submission" date="2025-08" db="UniProtKB">
        <authorList>
            <consortium name="RefSeq"/>
        </authorList>
    </citation>
    <scope>IDENTIFICATION</scope>
</reference>
<evidence type="ECO:0000256" key="10">
    <source>
        <dbReference type="ARBA" id="ARBA00022737"/>
    </source>
</evidence>
<proteinExistence type="predicted"/>
<dbReference type="FunFam" id="1.10.510.10:FF:000358">
    <property type="entry name" value="Putative leucine-rich repeat receptor-like serine/threonine-protein kinase"/>
    <property type="match status" value="1"/>
</dbReference>
<dbReference type="AlphaFoldDB" id="A0A6P5RM49"/>